<gene>
    <name evidence="2" type="ORF">SAMN02745751_01867</name>
</gene>
<dbReference type="InterPro" id="IPR017516">
    <property type="entry name" value="AbrB_dup"/>
</dbReference>
<dbReference type="STRING" id="1121476.SAMN02745751_01867"/>
<keyword evidence="1" id="KW-0472">Membrane</keyword>
<dbReference type="PANTHER" id="PTHR38457">
    <property type="entry name" value="REGULATOR ABRB-RELATED"/>
    <property type="match status" value="1"/>
</dbReference>
<organism evidence="2 3">
    <name type="scientific">Dethiosulfatibacter aminovorans DSM 17477</name>
    <dbReference type="NCBI Taxonomy" id="1121476"/>
    <lineage>
        <taxon>Bacteria</taxon>
        <taxon>Bacillati</taxon>
        <taxon>Bacillota</taxon>
        <taxon>Tissierellia</taxon>
        <taxon>Dethiosulfatibacter</taxon>
    </lineage>
</organism>
<dbReference type="NCBIfam" id="TIGR03082">
    <property type="entry name" value="Gneg_AbrB_dup"/>
    <property type="match status" value="1"/>
</dbReference>
<proteinExistence type="predicted"/>
<reference evidence="2 3" key="1">
    <citation type="submission" date="2016-11" db="EMBL/GenBank/DDBJ databases">
        <authorList>
            <person name="Jaros S."/>
            <person name="Januszkiewicz K."/>
            <person name="Wedrychowicz H."/>
        </authorList>
    </citation>
    <scope>NUCLEOTIDE SEQUENCE [LARGE SCALE GENOMIC DNA]</scope>
    <source>
        <strain evidence="2 3">DSM 17477</strain>
    </source>
</reference>
<evidence type="ECO:0008006" key="4">
    <source>
        <dbReference type="Google" id="ProtNLM"/>
    </source>
</evidence>
<dbReference type="OrthoDB" id="5460360at2"/>
<feature type="transmembrane region" description="Helical" evidence="1">
    <location>
        <begin position="78"/>
        <end position="99"/>
    </location>
</feature>
<evidence type="ECO:0000313" key="2">
    <source>
        <dbReference type="EMBL" id="SHJ15565.1"/>
    </source>
</evidence>
<dbReference type="GO" id="GO:0016020">
    <property type="term" value="C:membrane"/>
    <property type="evidence" value="ECO:0007669"/>
    <property type="project" value="InterPro"/>
</dbReference>
<dbReference type="EMBL" id="FQZL01000012">
    <property type="protein sequence ID" value="SHJ15565.1"/>
    <property type="molecule type" value="Genomic_DNA"/>
</dbReference>
<evidence type="ECO:0000313" key="3">
    <source>
        <dbReference type="Proteomes" id="UP000184052"/>
    </source>
</evidence>
<name>A0A1M6H076_9FIRM</name>
<dbReference type="Pfam" id="PF05145">
    <property type="entry name" value="AbrB"/>
    <property type="match status" value="1"/>
</dbReference>
<feature type="transmembrane region" description="Helical" evidence="1">
    <location>
        <begin position="137"/>
        <end position="155"/>
    </location>
</feature>
<feature type="transmembrane region" description="Helical" evidence="1">
    <location>
        <begin position="46"/>
        <end position="66"/>
    </location>
</feature>
<dbReference type="Proteomes" id="UP000184052">
    <property type="component" value="Unassembled WGS sequence"/>
</dbReference>
<keyword evidence="1" id="KW-1133">Transmembrane helix</keyword>
<accession>A0A1M6H076</accession>
<dbReference type="PANTHER" id="PTHR38457:SF1">
    <property type="entry name" value="REGULATOR ABRB-RELATED"/>
    <property type="match status" value="1"/>
</dbReference>
<keyword evidence="3" id="KW-1185">Reference proteome</keyword>
<protein>
    <recommendedName>
        <fullName evidence="4">Membrane protein AbrB duplication</fullName>
    </recommendedName>
</protein>
<dbReference type="RefSeq" id="WP_073049316.1">
    <property type="nucleotide sequence ID" value="NZ_FQZL01000012.1"/>
</dbReference>
<sequence>MRILYTLAAASIGGLIGLKLKLPAGAFIGAMFASALYNIILGSGYIPFEMRICAQIVIGAYIGLSFSKESIGQIRDMIGPIIVMVLGLFLASILLGLFVSKVTGVDLVTSMLGSSPGGLTEMSIIADSYDADVSKVVIMHLMRLIGVVVILPALIRKVIEIFGSF</sequence>
<evidence type="ECO:0000256" key="1">
    <source>
        <dbReference type="SAM" id="Phobius"/>
    </source>
</evidence>
<dbReference type="InterPro" id="IPR007820">
    <property type="entry name" value="AbrB_fam"/>
</dbReference>
<dbReference type="GO" id="GO:0010468">
    <property type="term" value="P:regulation of gene expression"/>
    <property type="evidence" value="ECO:0007669"/>
    <property type="project" value="InterPro"/>
</dbReference>
<keyword evidence="1" id="KW-0812">Transmembrane</keyword>
<dbReference type="AlphaFoldDB" id="A0A1M6H076"/>